<proteinExistence type="predicted"/>
<gene>
    <name evidence="1" type="ORF">QFC21_006942</name>
</gene>
<reference evidence="1" key="1">
    <citation type="submission" date="2023-04" db="EMBL/GenBank/DDBJ databases">
        <title>Draft Genome sequencing of Naganishia species isolated from polar environments using Oxford Nanopore Technology.</title>
        <authorList>
            <person name="Leo P."/>
            <person name="Venkateswaran K."/>
        </authorList>
    </citation>
    <scope>NUCLEOTIDE SEQUENCE</scope>
    <source>
        <strain evidence="1">MNA-CCFEE 5423</strain>
    </source>
</reference>
<comment type="caution">
    <text evidence="1">The sequence shown here is derived from an EMBL/GenBank/DDBJ whole genome shotgun (WGS) entry which is preliminary data.</text>
</comment>
<accession>A0ACC2UZL0</accession>
<evidence type="ECO:0000313" key="2">
    <source>
        <dbReference type="Proteomes" id="UP001227268"/>
    </source>
</evidence>
<protein>
    <submittedName>
        <fullName evidence="1">Uncharacterized protein</fullName>
    </submittedName>
</protein>
<keyword evidence="2" id="KW-1185">Reference proteome</keyword>
<evidence type="ECO:0000313" key="1">
    <source>
        <dbReference type="EMBL" id="KAJ9092196.1"/>
    </source>
</evidence>
<sequence>PCMSQYPKRETPGFEFENEQVQVCMGTRSGVNAALNAPVNDYDMLDDVWDNYVAPEIVGEHLVDLEPANAHVYNVQQGPLMAEQPVHQAIRHVHNKQEEKEDVINGGDNILHAITTMFAGIFHPVTGQGR</sequence>
<dbReference type="EMBL" id="JASBWT010000041">
    <property type="protein sequence ID" value="KAJ9092196.1"/>
    <property type="molecule type" value="Genomic_DNA"/>
</dbReference>
<feature type="non-terminal residue" evidence="1">
    <location>
        <position position="1"/>
    </location>
</feature>
<organism evidence="1 2">
    <name type="scientific">Naganishia friedmannii</name>
    <dbReference type="NCBI Taxonomy" id="89922"/>
    <lineage>
        <taxon>Eukaryota</taxon>
        <taxon>Fungi</taxon>
        <taxon>Dikarya</taxon>
        <taxon>Basidiomycota</taxon>
        <taxon>Agaricomycotina</taxon>
        <taxon>Tremellomycetes</taxon>
        <taxon>Filobasidiales</taxon>
        <taxon>Filobasidiaceae</taxon>
        <taxon>Naganishia</taxon>
    </lineage>
</organism>
<dbReference type="Proteomes" id="UP001227268">
    <property type="component" value="Unassembled WGS sequence"/>
</dbReference>
<name>A0ACC2UZL0_9TREE</name>